<dbReference type="STRING" id="670386.D3B5D6"/>
<dbReference type="FunCoup" id="D3B5D6">
    <property type="interactions" value="418"/>
</dbReference>
<protein>
    <submittedName>
        <fullName evidence="12">Transmembrane protein</fullName>
    </submittedName>
</protein>
<feature type="repeat" description="Solcar" evidence="9">
    <location>
        <begin position="14"/>
        <end position="113"/>
    </location>
</feature>
<name>D3B5D6_HETP5</name>
<feature type="transmembrane region" description="Helical" evidence="11">
    <location>
        <begin position="192"/>
        <end position="210"/>
    </location>
</feature>
<accession>D3B5D6</accession>
<dbReference type="PANTHER" id="PTHR45939">
    <property type="entry name" value="PEROXISOMAL MEMBRANE PROTEIN PMP34-RELATED"/>
    <property type="match status" value="1"/>
</dbReference>
<dbReference type="PROSITE" id="PS50920">
    <property type="entry name" value="SOLCAR"/>
    <property type="match status" value="3"/>
</dbReference>
<comment type="similarity">
    <text evidence="2 10">Belongs to the mitochondrial carrier (TC 2.A.29) family.</text>
</comment>
<evidence type="ECO:0000256" key="5">
    <source>
        <dbReference type="ARBA" id="ARBA00022737"/>
    </source>
</evidence>
<dbReference type="GO" id="GO:0044610">
    <property type="term" value="F:FMN transmembrane transporter activity"/>
    <property type="evidence" value="ECO:0007669"/>
    <property type="project" value="TreeGrafter"/>
</dbReference>
<dbReference type="GO" id="GO:0015217">
    <property type="term" value="F:ADP transmembrane transporter activity"/>
    <property type="evidence" value="ECO:0007669"/>
    <property type="project" value="TreeGrafter"/>
</dbReference>
<evidence type="ECO:0000256" key="6">
    <source>
        <dbReference type="ARBA" id="ARBA00022989"/>
    </source>
</evidence>
<evidence type="ECO:0000256" key="11">
    <source>
        <dbReference type="SAM" id="Phobius"/>
    </source>
</evidence>
<dbReference type="GO" id="GO:0080122">
    <property type="term" value="F:AMP transmembrane transporter activity"/>
    <property type="evidence" value="ECO:0007669"/>
    <property type="project" value="TreeGrafter"/>
</dbReference>
<keyword evidence="13" id="KW-1185">Reference proteome</keyword>
<dbReference type="InterPro" id="IPR052217">
    <property type="entry name" value="Mito/Peroxisomal_Carrier"/>
</dbReference>
<reference evidence="12 13" key="1">
    <citation type="journal article" date="2011" name="Genome Res.">
        <title>Phylogeny-wide analysis of social amoeba genomes highlights ancient origins for complex intercellular communication.</title>
        <authorList>
            <person name="Heidel A.J."/>
            <person name="Lawal H.M."/>
            <person name="Felder M."/>
            <person name="Schilde C."/>
            <person name="Helps N.R."/>
            <person name="Tunggal B."/>
            <person name="Rivero F."/>
            <person name="John U."/>
            <person name="Schleicher M."/>
            <person name="Eichinger L."/>
            <person name="Platzer M."/>
            <person name="Noegel A.A."/>
            <person name="Schaap P."/>
            <person name="Gloeckner G."/>
        </authorList>
    </citation>
    <scope>NUCLEOTIDE SEQUENCE [LARGE SCALE GENOMIC DNA]</scope>
    <source>
        <strain evidence="13">ATCC 26659 / Pp 5 / PN500</strain>
    </source>
</reference>
<keyword evidence="5" id="KW-0677">Repeat</keyword>
<dbReference type="Pfam" id="PF00153">
    <property type="entry name" value="Mito_carr"/>
    <property type="match status" value="3"/>
</dbReference>
<feature type="repeat" description="Solcar" evidence="9">
    <location>
        <begin position="136"/>
        <end position="216"/>
    </location>
</feature>
<feature type="transmembrane region" description="Helical" evidence="11">
    <location>
        <begin position="20"/>
        <end position="40"/>
    </location>
</feature>
<feature type="transmembrane region" description="Helical" evidence="11">
    <location>
        <begin position="231"/>
        <end position="250"/>
    </location>
</feature>
<dbReference type="GO" id="GO:0015230">
    <property type="term" value="F:FAD transmembrane transporter activity"/>
    <property type="evidence" value="ECO:0007669"/>
    <property type="project" value="TreeGrafter"/>
</dbReference>
<evidence type="ECO:0000313" key="13">
    <source>
        <dbReference type="Proteomes" id="UP000001396"/>
    </source>
</evidence>
<keyword evidence="8" id="KW-0576">Peroxisome</keyword>
<dbReference type="Gene3D" id="1.50.40.10">
    <property type="entry name" value="Mitochondrial carrier domain"/>
    <property type="match status" value="2"/>
</dbReference>
<dbReference type="GeneID" id="31359359"/>
<dbReference type="PANTHER" id="PTHR45939:SF5">
    <property type="entry name" value="PEROXISOMAL MEMBRANE PROTEIN PMP34"/>
    <property type="match status" value="1"/>
</dbReference>
<evidence type="ECO:0000256" key="10">
    <source>
        <dbReference type="RuleBase" id="RU000488"/>
    </source>
</evidence>
<dbReference type="AlphaFoldDB" id="D3B5D6"/>
<dbReference type="GO" id="GO:0051724">
    <property type="term" value="F:NAD transmembrane transporter activity"/>
    <property type="evidence" value="ECO:0007669"/>
    <property type="project" value="TreeGrafter"/>
</dbReference>
<evidence type="ECO:0000256" key="4">
    <source>
        <dbReference type="ARBA" id="ARBA00022692"/>
    </source>
</evidence>
<gene>
    <name evidence="12" type="primary">mcfQ</name>
    <name evidence="12" type="ORF">PPL_03872</name>
</gene>
<feature type="transmembrane region" description="Helical" evidence="11">
    <location>
        <begin position="85"/>
        <end position="106"/>
    </location>
</feature>
<evidence type="ECO:0000256" key="9">
    <source>
        <dbReference type="PROSITE-ProRule" id="PRU00282"/>
    </source>
</evidence>
<keyword evidence="3 10" id="KW-0813">Transport</keyword>
<dbReference type="InterPro" id="IPR018108">
    <property type="entry name" value="MCP_transmembrane"/>
</dbReference>
<evidence type="ECO:0000256" key="7">
    <source>
        <dbReference type="ARBA" id="ARBA00023136"/>
    </source>
</evidence>
<organism evidence="12 13">
    <name type="scientific">Heterostelium pallidum (strain ATCC 26659 / Pp 5 / PN500)</name>
    <name type="common">Cellular slime mold</name>
    <name type="synonym">Polysphondylium pallidum</name>
    <dbReference type="NCBI Taxonomy" id="670386"/>
    <lineage>
        <taxon>Eukaryota</taxon>
        <taxon>Amoebozoa</taxon>
        <taxon>Evosea</taxon>
        <taxon>Eumycetozoa</taxon>
        <taxon>Dictyostelia</taxon>
        <taxon>Acytosteliales</taxon>
        <taxon>Acytosteliaceae</taxon>
        <taxon>Heterostelium</taxon>
    </lineage>
</organism>
<evidence type="ECO:0000256" key="2">
    <source>
        <dbReference type="ARBA" id="ARBA00006375"/>
    </source>
</evidence>
<dbReference type="InterPro" id="IPR023395">
    <property type="entry name" value="MCP_dom_sf"/>
</dbReference>
<dbReference type="GO" id="GO:0005347">
    <property type="term" value="F:ATP transmembrane transporter activity"/>
    <property type="evidence" value="ECO:0007669"/>
    <property type="project" value="TreeGrafter"/>
</dbReference>
<dbReference type="OMA" id="PLEMINT"/>
<dbReference type="GO" id="GO:0015228">
    <property type="term" value="F:coenzyme A transmembrane transporter activity"/>
    <property type="evidence" value="ECO:0007669"/>
    <property type="project" value="TreeGrafter"/>
</dbReference>
<dbReference type="SUPFAM" id="SSF103506">
    <property type="entry name" value="Mitochondrial carrier"/>
    <property type="match status" value="1"/>
</dbReference>
<dbReference type="EMBL" id="ADBJ01000017">
    <property type="protein sequence ID" value="EFA83084.1"/>
    <property type="molecule type" value="Genomic_DNA"/>
</dbReference>
<dbReference type="Proteomes" id="UP000001396">
    <property type="component" value="Unassembled WGS sequence"/>
</dbReference>
<feature type="repeat" description="Solcar" evidence="9">
    <location>
        <begin position="226"/>
        <end position="313"/>
    </location>
</feature>
<comment type="subcellular location">
    <subcellularLocation>
        <location evidence="1">Peroxisome membrane</location>
        <topology evidence="1">Multi-pass membrane protein</topology>
    </subcellularLocation>
</comment>
<evidence type="ECO:0000313" key="12">
    <source>
        <dbReference type="EMBL" id="EFA83084.1"/>
    </source>
</evidence>
<evidence type="ECO:0000256" key="8">
    <source>
        <dbReference type="ARBA" id="ARBA00023140"/>
    </source>
</evidence>
<dbReference type="GO" id="GO:0005778">
    <property type="term" value="C:peroxisomal membrane"/>
    <property type="evidence" value="ECO:0007669"/>
    <property type="project" value="UniProtKB-SubCell"/>
</dbReference>
<dbReference type="InParanoid" id="D3B5D6"/>
<evidence type="ECO:0000256" key="1">
    <source>
        <dbReference type="ARBA" id="ARBA00004585"/>
    </source>
</evidence>
<comment type="caution">
    <text evidence="12">The sequence shown here is derived from an EMBL/GenBank/DDBJ whole genome shotgun (WGS) entry which is preliminary data.</text>
</comment>
<proteinExistence type="inferred from homology"/>
<keyword evidence="7 9" id="KW-0472">Membrane</keyword>
<dbReference type="RefSeq" id="XP_020435201.1">
    <property type="nucleotide sequence ID" value="XM_020574787.1"/>
</dbReference>
<keyword evidence="6 11" id="KW-1133">Transmembrane helix</keyword>
<keyword evidence="4 9" id="KW-0812">Transmembrane</keyword>
<sequence>MSDKVHITAQSSSVDHSLEAIAGGLAGMSTIALTYPFSTVSTRLQVQQKQANKQQQNPQQVLPVPYKGTLDAFQRIIAEEHWTSLYNGLKSALIGIGCSSFVYYYWYSLLKSISLKFQNKSELGTLENLLIAALSESFTNNKIINCLGAANVITTLPIWVVNTRLQLKSNKGIVDQFKTIIRDEGVGGLYNGLIPALILVSNPSVQFVSYEKLRSIWKRYKGTSKLNSLEIFVLGAIAKLIAGVVTYPYLLVKSRLQATASSESPYKGTFDAITKIFKSDGFLGFFKGMPSKMVQTVLGAAFMFLVKEKIVYYTVYEINTEYNIIKYFPSVPYH</sequence>
<evidence type="ECO:0000256" key="3">
    <source>
        <dbReference type="ARBA" id="ARBA00022448"/>
    </source>
</evidence>